<reference evidence="2" key="4">
    <citation type="submission" date="2019-03" db="UniProtKB">
        <authorList>
            <consortium name="EnsemblPlants"/>
        </authorList>
    </citation>
    <scope>IDENTIFICATION</scope>
</reference>
<reference evidence="3" key="1">
    <citation type="journal article" date="2014" name="Science">
        <title>Ancient hybridizations among the ancestral genomes of bread wheat.</title>
        <authorList>
            <consortium name="International Wheat Genome Sequencing Consortium,"/>
            <person name="Marcussen T."/>
            <person name="Sandve S.R."/>
            <person name="Heier L."/>
            <person name="Spannagl M."/>
            <person name="Pfeifer M."/>
            <person name="Jakobsen K.S."/>
            <person name="Wulff B.B."/>
            <person name="Steuernagel B."/>
            <person name="Mayer K.F."/>
            <person name="Olsen O.A."/>
        </authorList>
    </citation>
    <scope>NUCLEOTIDE SEQUENCE [LARGE SCALE GENOMIC DNA]</scope>
    <source>
        <strain evidence="3">cv. AL8/78</strain>
    </source>
</reference>
<proteinExistence type="predicted"/>
<accession>A0A452Z7P2</accession>
<dbReference type="Proteomes" id="UP000015105">
    <property type="component" value="Chromosome 1D"/>
</dbReference>
<protein>
    <submittedName>
        <fullName evidence="2">Uncharacterized protein</fullName>
    </submittedName>
</protein>
<dbReference type="Gramene" id="AET1Gv20663200.3">
    <property type="protein sequence ID" value="AET1Gv20663200.3"/>
    <property type="gene ID" value="AET1Gv20663200"/>
</dbReference>
<evidence type="ECO:0000256" key="1">
    <source>
        <dbReference type="SAM" id="MobiDB-lite"/>
    </source>
</evidence>
<feature type="region of interest" description="Disordered" evidence="1">
    <location>
        <begin position="1"/>
        <end position="28"/>
    </location>
</feature>
<evidence type="ECO:0000313" key="3">
    <source>
        <dbReference type="Proteomes" id="UP000015105"/>
    </source>
</evidence>
<keyword evidence="3" id="KW-1185">Reference proteome</keyword>
<reference evidence="3" key="2">
    <citation type="journal article" date="2017" name="Nat. Plants">
        <title>The Aegilops tauschii genome reveals multiple impacts of transposons.</title>
        <authorList>
            <person name="Zhao G."/>
            <person name="Zou C."/>
            <person name="Li K."/>
            <person name="Wang K."/>
            <person name="Li T."/>
            <person name="Gao L."/>
            <person name="Zhang X."/>
            <person name="Wang H."/>
            <person name="Yang Z."/>
            <person name="Liu X."/>
            <person name="Jiang W."/>
            <person name="Mao L."/>
            <person name="Kong X."/>
            <person name="Jiao Y."/>
            <person name="Jia J."/>
        </authorList>
    </citation>
    <scope>NUCLEOTIDE SEQUENCE [LARGE SCALE GENOMIC DNA]</scope>
    <source>
        <strain evidence="3">cv. AL8/78</strain>
    </source>
</reference>
<reference evidence="2" key="5">
    <citation type="journal article" date="2021" name="G3 (Bethesda)">
        <title>Aegilops tauschii genome assembly Aet v5.0 features greater sequence contiguity and improved annotation.</title>
        <authorList>
            <person name="Wang L."/>
            <person name="Zhu T."/>
            <person name="Rodriguez J.C."/>
            <person name="Deal K.R."/>
            <person name="Dubcovsky J."/>
            <person name="McGuire P.E."/>
            <person name="Lux T."/>
            <person name="Spannagl M."/>
            <person name="Mayer K.F.X."/>
            <person name="Baldrich P."/>
            <person name="Meyers B.C."/>
            <person name="Huo N."/>
            <person name="Gu Y.Q."/>
            <person name="Zhou H."/>
            <person name="Devos K.M."/>
            <person name="Bennetzen J.L."/>
            <person name="Unver T."/>
            <person name="Budak H."/>
            <person name="Gulick P.J."/>
            <person name="Galiba G."/>
            <person name="Kalapos B."/>
            <person name="Nelson D.R."/>
            <person name="Li P."/>
            <person name="You F.M."/>
            <person name="Luo M.C."/>
            <person name="Dvorak J."/>
        </authorList>
    </citation>
    <scope>NUCLEOTIDE SEQUENCE [LARGE SCALE GENOMIC DNA]</scope>
    <source>
        <strain evidence="2">cv. AL8/78</strain>
    </source>
</reference>
<evidence type="ECO:0000313" key="2">
    <source>
        <dbReference type="EnsemblPlants" id="AET1Gv20663200.3"/>
    </source>
</evidence>
<reference evidence="2" key="3">
    <citation type="journal article" date="2017" name="Nature">
        <title>Genome sequence of the progenitor of the wheat D genome Aegilops tauschii.</title>
        <authorList>
            <person name="Luo M.C."/>
            <person name="Gu Y.Q."/>
            <person name="Puiu D."/>
            <person name="Wang H."/>
            <person name="Twardziok S.O."/>
            <person name="Deal K.R."/>
            <person name="Huo N."/>
            <person name="Zhu T."/>
            <person name="Wang L."/>
            <person name="Wang Y."/>
            <person name="McGuire P.E."/>
            <person name="Liu S."/>
            <person name="Long H."/>
            <person name="Ramasamy R.K."/>
            <person name="Rodriguez J.C."/>
            <person name="Van S.L."/>
            <person name="Yuan L."/>
            <person name="Wang Z."/>
            <person name="Xia Z."/>
            <person name="Xiao L."/>
            <person name="Anderson O.D."/>
            <person name="Ouyang S."/>
            <person name="Liang Y."/>
            <person name="Zimin A.V."/>
            <person name="Pertea G."/>
            <person name="Qi P."/>
            <person name="Bennetzen J.L."/>
            <person name="Dai X."/>
            <person name="Dawson M.W."/>
            <person name="Muller H.G."/>
            <person name="Kugler K."/>
            <person name="Rivarola-Duarte L."/>
            <person name="Spannagl M."/>
            <person name="Mayer K.F.X."/>
            <person name="Lu F.H."/>
            <person name="Bevan M.W."/>
            <person name="Leroy P."/>
            <person name="Li P."/>
            <person name="You F.M."/>
            <person name="Sun Q."/>
            <person name="Liu Z."/>
            <person name="Lyons E."/>
            <person name="Wicker T."/>
            <person name="Salzberg S.L."/>
            <person name="Devos K.M."/>
            <person name="Dvorak J."/>
        </authorList>
    </citation>
    <scope>NUCLEOTIDE SEQUENCE [LARGE SCALE GENOMIC DNA]</scope>
    <source>
        <strain evidence="2">cv. AL8/78</strain>
    </source>
</reference>
<name>A0A452Z7P2_AEGTS</name>
<dbReference type="EnsemblPlants" id="AET1Gv20663200.3">
    <property type="protein sequence ID" value="AET1Gv20663200.3"/>
    <property type="gene ID" value="AET1Gv20663200"/>
</dbReference>
<sequence>VEFNNAAGRFGSQVQVNPKSEPPRQASRSVLQVTVKGIHEFKTMYTLQATVYVLTVPDGGADGRWLC</sequence>
<organism evidence="2 3">
    <name type="scientific">Aegilops tauschii subsp. strangulata</name>
    <name type="common">Goatgrass</name>
    <dbReference type="NCBI Taxonomy" id="200361"/>
    <lineage>
        <taxon>Eukaryota</taxon>
        <taxon>Viridiplantae</taxon>
        <taxon>Streptophyta</taxon>
        <taxon>Embryophyta</taxon>
        <taxon>Tracheophyta</taxon>
        <taxon>Spermatophyta</taxon>
        <taxon>Magnoliopsida</taxon>
        <taxon>Liliopsida</taxon>
        <taxon>Poales</taxon>
        <taxon>Poaceae</taxon>
        <taxon>BOP clade</taxon>
        <taxon>Pooideae</taxon>
        <taxon>Triticodae</taxon>
        <taxon>Triticeae</taxon>
        <taxon>Triticinae</taxon>
        <taxon>Aegilops</taxon>
    </lineage>
</organism>
<dbReference type="AlphaFoldDB" id="A0A452Z7P2"/>